<dbReference type="OrthoDB" id="368340at2759"/>
<reference evidence="3" key="1">
    <citation type="submission" date="2014-06" db="EMBL/GenBank/DDBJ databases">
        <authorList>
            <person name="Aslett M."/>
            <person name="De Silva N."/>
        </authorList>
    </citation>
    <scope>NUCLEOTIDE SEQUENCE [LARGE SCALE GENOMIC DNA]</scope>
    <source>
        <strain evidence="3">Bond</strain>
    </source>
</reference>
<evidence type="ECO:0000256" key="1">
    <source>
        <dbReference type="SAM" id="Phobius"/>
    </source>
</evidence>
<dbReference type="KEGG" id="bbig:BBBOND_0210070"/>
<sequence>MSKAVYAKLWMATSQYHLRRTYGWMHVWKRLALWGAVYGAAGVWLYFPACRPENKKLLTLGYWTAPEVGYNKYPVVSEEEST</sequence>
<dbReference type="OMA" id="YCVSLVF"/>
<protein>
    <submittedName>
        <fullName evidence="2">Uncharacterized protein</fullName>
    </submittedName>
</protein>
<proteinExistence type="predicted"/>
<organism evidence="2 3">
    <name type="scientific">Babesia bigemina</name>
    <dbReference type="NCBI Taxonomy" id="5866"/>
    <lineage>
        <taxon>Eukaryota</taxon>
        <taxon>Sar</taxon>
        <taxon>Alveolata</taxon>
        <taxon>Apicomplexa</taxon>
        <taxon>Aconoidasida</taxon>
        <taxon>Piroplasmida</taxon>
        <taxon>Babesiidae</taxon>
        <taxon>Babesia</taxon>
    </lineage>
</organism>
<keyword evidence="3" id="KW-1185">Reference proteome</keyword>
<name>A0A061DAE5_BABBI</name>
<evidence type="ECO:0000313" key="2">
    <source>
        <dbReference type="EMBL" id="CDR95854.1"/>
    </source>
</evidence>
<dbReference type="VEuPathDB" id="PiroplasmaDB:BBBOND_0210070"/>
<gene>
    <name evidence="2" type="ORF">BBBOND_0210070</name>
</gene>
<keyword evidence="1" id="KW-0472">Membrane</keyword>
<dbReference type="Proteomes" id="UP000033188">
    <property type="component" value="Chromosome 2"/>
</dbReference>
<dbReference type="EMBL" id="LK391708">
    <property type="protein sequence ID" value="CDR95854.1"/>
    <property type="molecule type" value="Genomic_DNA"/>
</dbReference>
<dbReference type="GeneID" id="24564395"/>
<accession>A0A061DAE5</accession>
<dbReference type="RefSeq" id="XP_012768040.1">
    <property type="nucleotide sequence ID" value="XM_012912586.1"/>
</dbReference>
<keyword evidence="1" id="KW-1133">Transmembrane helix</keyword>
<dbReference type="AlphaFoldDB" id="A0A061DAE5"/>
<keyword evidence="1" id="KW-0812">Transmembrane</keyword>
<feature type="transmembrane region" description="Helical" evidence="1">
    <location>
        <begin position="31"/>
        <end position="47"/>
    </location>
</feature>
<evidence type="ECO:0000313" key="3">
    <source>
        <dbReference type="Proteomes" id="UP000033188"/>
    </source>
</evidence>